<dbReference type="GO" id="GO:0051920">
    <property type="term" value="F:peroxiredoxin activity"/>
    <property type="evidence" value="ECO:0007669"/>
    <property type="project" value="InterPro"/>
</dbReference>
<evidence type="ECO:0000259" key="1">
    <source>
        <dbReference type="Pfam" id="PF02627"/>
    </source>
</evidence>
<dbReference type="Proteomes" id="UP000271241">
    <property type="component" value="Unassembled WGS sequence"/>
</dbReference>
<dbReference type="PANTHER" id="PTHR28180:SF2">
    <property type="entry name" value="PEROXISOMAL PROTEIN 2"/>
    <property type="match status" value="1"/>
</dbReference>
<proteinExistence type="predicted"/>
<keyword evidence="3" id="KW-1185">Reference proteome</keyword>
<reference evidence="3" key="1">
    <citation type="journal article" date="2018" name="Nat. Microbiol.">
        <title>Leveraging single-cell genomics to expand the fungal tree of life.</title>
        <authorList>
            <person name="Ahrendt S.R."/>
            <person name="Quandt C.A."/>
            <person name="Ciobanu D."/>
            <person name="Clum A."/>
            <person name="Salamov A."/>
            <person name="Andreopoulos B."/>
            <person name="Cheng J.F."/>
            <person name="Woyke T."/>
            <person name="Pelin A."/>
            <person name="Henrissat B."/>
            <person name="Reynolds N.K."/>
            <person name="Benny G.L."/>
            <person name="Smith M.E."/>
            <person name="James T.Y."/>
            <person name="Grigoriev I.V."/>
        </authorList>
    </citation>
    <scope>NUCLEOTIDE SEQUENCE [LARGE SCALE GENOMIC DNA]</scope>
    <source>
        <strain evidence="3">RSA 1356</strain>
    </source>
</reference>
<sequence>MLARCSTRVFGSYASLILPSHLVHRVSQRAMSARATSSPAVASLFTDQDIAQLVTDTASLRRPFGSALVSAVFAAANQPQEAGRTLSHTLTLITESETGSAEASVLRVQQQEAIQLTREALLKAAPLCGFPRIINAMNSCVAAVDPRLLADLPIRAPRAVQTVGDMTAWYERGRDFFTTVYAHHTGRVLSMLKRAYPDMAEVIIQDMYGKILSDPRFFGAMETELLAVGVLGTLEVPAQLRGHVGGARNAGATPEQIEAVQTITRRIYDRTRTAAAAAAASLSSQ</sequence>
<name>A0A4P9XUH8_9FUNG</name>
<dbReference type="Pfam" id="PF02627">
    <property type="entry name" value="CMD"/>
    <property type="match status" value="1"/>
</dbReference>
<evidence type="ECO:0000313" key="2">
    <source>
        <dbReference type="EMBL" id="RKP09612.1"/>
    </source>
</evidence>
<dbReference type="PANTHER" id="PTHR28180">
    <property type="entry name" value="CONSERVED MITOCHONDRIAL PROTEIN-RELATED"/>
    <property type="match status" value="1"/>
</dbReference>
<accession>A0A4P9XUH8</accession>
<dbReference type="STRING" id="78915.A0A4P9XUH8"/>
<organism evidence="2 3">
    <name type="scientific">Thamnocephalis sphaerospora</name>
    <dbReference type="NCBI Taxonomy" id="78915"/>
    <lineage>
        <taxon>Eukaryota</taxon>
        <taxon>Fungi</taxon>
        <taxon>Fungi incertae sedis</taxon>
        <taxon>Zoopagomycota</taxon>
        <taxon>Zoopagomycotina</taxon>
        <taxon>Zoopagomycetes</taxon>
        <taxon>Zoopagales</taxon>
        <taxon>Sigmoideomycetaceae</taxon>
        <taxon>Thamnocephalis</taxon>
    </lineage>
</organism>
<protein>
    <submittedName>
        <fullName evidence="2">AhpD-like protein</fullName>
    </submittedName>
</protein>
<feature type="domain" description="Carboxymuconolactone decarboxylase-like" evidence="1">
    <location>
        <begin position="222"/>
        <end position="279"/>
    </location>
</feature>
<evidence type="ECO:0000313" key="3">
    <source>
        <dbReference type="Proteomes" id="UP000271241"/>
    </source>
</evidence>
<dbReference type="InterPro" id="IPR003779">
    <property type="entry name" value="CMD-like"/>
</dbReference>
<dbReference type="Gene3D" id="1.20.1290.10">
    <property type="entry name" value="AhpD-like"/>
    <property type="match status" value="1"/>
</dbReference>
<dbReference type="InterPro" id="IPR029032">
    <property type="entry name" value="AhpD-like"/>
</dbReference>
<dbReference type="InterPro" id="IPR052999">
    <property type="entry name" value="PTS1_Protein"/>
</dbReference>
<dbReference type="SUPFAM" id="SSF69118">
    <property type="entry name" value="AhpD-like"/>
    <property type="match status" value="1"/>
</dbReference>
<dbReference type="AlphaFoldDB" id="A0A4P9XUH8"/>
<gene>
    <name evidence="2" type="ORF">THASP1DRAFT_28588</name>
</gene>
<dbReference type="EMBL" id="KZ992500">
    <property type="protein sequence ID" value="RKP09612.1"/>
    <property type="molecule type" value="Genomic_DNA"/>
</dbReference>
<dbReference type="OrthoDB" id="5537330at2759"/>